<keyword evidence="2" id="KW-1185">Reference proteome</keyword>
<dbReference type="AlphaFoldDB" id="A0A0J6S069"/>
<evidence type="ECO:0000313" key="2">
    <source>
        <dbReference type="Proteomes" id="UP000035955"/>
    </source>
</evidence>
<feature type="non-terminal residue" evidence="1">
    <location>
        <position position="78"/>
    </location>
</feature>
<gene>
    <name evidence="1" type="ORF">VQ02_33980</name>
</gene>
<proteinExistence type="predicted"/>
<dbReference type="Proteomes" id="UP000035955">
    <property type="component" value="Unassembled WGS sequence"/>
</dbReference>
<dbReference type="EMBL" id="LABY01000464">
    <property type="protein sequence ID" value="KMO26962.1"/>
    <property type="molecule type" value="Genomic_DNA"/>
</dbReference>
<accession>A0A0J6S069</accession>
<sequence length="78" mass="8080">MFLSDAFETGDASHVASALRVAVRAAQENRAVEAASPPLCDLDLDDLPLATVLSVTKVIGVCLVVAPAGPAPDKPRRI</sequence>
<comment type="caution">
    <text evidence="1">The sequence shown here is derived from an EMBL/GenBank/DDBJ whole genome shotgun (WGS) entry which is preliminary data.</text>
</comment>
<protein>
    <submittedName>
        <fullName evidence="1">Uncharacterized protein</fullName>
    </submittedName>
</protein>
<reference evidence="1 2" key="1">
    <citation type="submission" date="2015-03" db="EMBL/GenBank/DDBJ databases">
        <title>Genome sequencing of Methylobacterium variabile DSM 16961.</title>
        <authorList>
            <person name="Chaudhry V."/>
            <person name="Patil P.B."/>
        </authorList>
    </citation>
    <scope>NUCLEOTIDE SEQUENCE [LARGE SCALE GENOMIC DNA]</scope>
    <source>
        <strain evidence="1 2">DSM 16961</strain>
    </source>
</reference>
<dbReference type="PATRIC" id="fig|298794.3.peg.5901"/>
<name>A0A0J6S069_9HYPH</name>
<organism evidence="1 2">
    <name type="scientific">Methylobacterium variabile</name>
    <dbReference type="NCBI Taxonomy" id="298794"/>
    <lineage>
        <taxon>Bacteria</taxon>
        <taxon>Pseudomonadati</taxon>
        <taxon>Pseudomonadota</taxon>
        <taxon>Alphaproteobacteria</taxon>
        <taxon>Hyphomicrobiales</taxon>
        <taxon>Methylobacteriaceae</taxon>
        <taxon>Methylobacterium</taxon>
    </lineage>
</organism>
<evidence type="ECO:0000313" key="1">
    <source>
        <dbReference type="EMBL" id="KMO26962.1"/>
    </source>
</evidence>